<proteinExistence type="predicted"/>
<name>A0A1I8FQM1_9PLAT</name>
<organism evidence="1 2">
    <name type="scientific">Macrostomum lignano</name>
    <dbReference type="NCBI Taxonomy" id="282301"/>
    <lineage>
        <taxon>Eukaryota</taxon>
        <taxon>Metazoa</taxon>
        <taxon>Spiralia</taxon>
        <taxon>Lophotrochozoa</taxon>
        <taxon>Platyhelminthes</taxon>
        <taxon>Rhabditophora</taxon>
        <taxon>Macrostomorpha</taxon>
        <taxon>Macrostomida</taxon>
        <taxon>Macrostomidae</taxon>
        <taxon>Macrostomum</taxon>
    </lineage>
</organism>
<sequence length="103" mass="11581">PTLPSGLLCRPAKAKKNPLDPTETIVRQRGADVKFRVHREGHVLRSGHTHAICLKRPTGTPQSGMIPNHEHDDSRLLDRGANNWFTTVEERAGYSKYRCARSL</sequence>
<dbReference type="WBParaSite" id="maker-unitig_42748-snap-gene-0.1-mRNA-1">
    <property type="protein sequence ID" value="maker-unitig_42748-snap-gene-0.1-mRNA-1"/>
    <property type="gene ID" value="maker-unitig_42748-snap-gene-0.1"/>
</dbReference>
<evidence type="ECO:0000313" key="1">
    <source>
        <dbReference type="Proteomes" id="UP000095280"/>
    </source>
</evidence>
<keyword evidence="1" id="KW-1185">Reference proteome</keyword>
<reference evidence="2" key="1">
    <citation type="submission" date="2016-11" db="UniProtKB">
        <authorList>
            <consortium name="WormBaseParasite"/>
        </authorList>
    </citation>
    <scope>IDENTIFICATION</scope>
</reference>
<dbReference type="Proteomes" id="UP000095280">
    <property type="component" value="Unplaced"/>
</dbReference>
<accession>A0A1I8FQM1</accession>
<dbReference type="AlphaFoldDB" id="A0A1I8FQM1"/>
<protein>
    <submittedName>
        <fullName evidence="2">FLYWCH-type domain-containing protein</fullName>
    </submittedName>
</protein>
<evidence type="ECO:0000313" key="2">
    <source>
        <dbReference type="WBParaSite" id="maker-unitig_42748-snap-gene-0.1-mRNA-1"/>
    </source>
</evidence>